<dbReference type="Gene3D" id="3.40.1230.10">
    <property type="entry name" value="MTH938-like"/>
    <property type="match status" value="1"/>
</dbReference>
<sequence length="98" mass="10900">METAETQAAVGTFNFLNSEGRYVAAALIPPRRLDIYDPEDRQASRLLVAEEERTTQDLLEAEQQTQELKLLTDSSTKPIEVVRSPLLGSGPQKTDEPN</sequence>
<evidence type="ECO:0000256" key="1">
    <source>
        <dbReference type="SAM" id="MobiDB-lite"/>
    </source>
</evidence>
<name>A0A8T1MQ03_CLOSI</name>
<proteinExistence type="predicted"/>
<protein>
    <submittedName>
        <fullName evidence="2">Uncharacterized protein</fullName>
    </submittedName>
</protein>
<keyword evidence="3" id="KW-1185">Reference proteome</keyword>
<dbReference type="Proteomes" id="UP000286415">
    <property type="component" value="Unassembled WGS sequence"/>
</dbReference>
<comment type="caution">
    <text evidence="2">The sequence shown here is derived from an EMBL/GenBank/DDBJ whole genome shotgun (WGS) entry which is preliminary data.</text>
</comment>
<dbReference type="EMBL" id="NIRI02000042">
    <property type="protein sequence ID" value="KAG5450972.1"/>
    <property type="molecule type" value="Genomic_DNA"/>
</dbReference>
<accession>A0A8T1MQ03</accession>
<reference evidence="2 3" key="2">
    <citation type="journal article" date="2021" name="Genomics">
        <title>High-quality reference genome for Clonorchis sinensis.</title>
        <authorList>
            <person name="Young N.D."/>
            <person name="Stroehlein A.J."/>
            <person name="Kinkar L."/>
            <person name="Wang T."/>
            <person name="Sohn W.M."/>
            <person name="Chang B.C.H."/>
            <person name="Kaur P."/>
            <person name="Weisz D."/>
            <person name="Dudchenko O."/>
            <person name="Aiden E.L."/>
            <person name="Korhonen P.K."/>
            <person name="Gasser R.B."/>
        </authorList>
    </citation>
    <scope>NUCLEOTIDE SEQUENCE [LARGE SCALE GENOMIC DNA]</scope>
    <source>
        <strain evidence="2">Cs-k2</strain>
    </source>
</reference>
<dbReference type="OrthoDB" id="20681at2759"/>
<organism evidence="2 3">
    <name type="scientific">Clonorchis sinensis</name>
    <name type="common">Chinese liver fluke</name>
    <dbReference type="NCBI Taxonomy" id="79923"/>
    <lineage>
        <taxon>Eukaryota</taxon>
        <taxon>Metazoa</taxon>
        <taxon>Spiralia</taxon>
        <taxon>Lophotrochozoa</taxon>
        <taxon>Platyhelminthes</taxon>
        <taxon>Trematoda</taxon>
        <taxon>Digenea</taxon>
        <taxon>Opisthorchiida</taxon>
        <taxon>Opisthorchiata</taxon>
        <taxon>Opisthorchiidae</taxon>
        <taxon>Clonorchis</taxon>
    </lineage>
</organism>
<evidence type="ECO:0000313" key="2">
    <source>
        <dbReference type="EMBL" id="KAG5450972.1"/>
    </source>
</evidence>
<reference evidence="2 3" key="1">
    <citation type="journal article" date="2018" name="Biotechnol. Adv.">
        <title>Improved genomic resources and new bioinformatic workflow for the carcinogenic parasite Clonorchis sinensis: Biotechnological implications.</title>
        <authorList>
            <person name="Wang D."/>
            <person name="Korhonen P.K."/>
            <person name="Gasser R.B."/>
            <person name="Young N.D."/>
        </authorList>
    </citation>
    <scope>NUCLEOTIDE SEQUENCE [LARGE SCALE GENOMIC DNA]</scope>
    <source>
        <strain evidence="2">Cs-k2</strain>
    </source>
</reference>
<evidence type="ECO:0000313" key="3">
    <source>
        <dbReference type="Proteomes" id="UP000286415"/>
    </source>
</evidence>
<gene>
    <name evidence="2" type="ORF">CSKR_201316</name>
</gene>
<feature type="region of interest" description="Disordered" evidence="1">
    <location>
        <begin position="69"/>
        <end position="98"/>
    </location>
</feature>
<dbReference type="InterPro" id="IPR036748">
    <property type="entry name" value="MTH938-like_sf"/>
</dbReference>
<dbReference type="SUPFAM" id="SSF64076">
    <property type="entry name" value="MTH938-like"/>
    <property type="match status" value="1"/>
</dbReference>
<dbReference type="AlphaFoldDB" id="A0A8T1MQ03"/>